<keyword evidence="4 6" id="KW-0238">DNA-binding</keyword>
<accession>F8KYF6</accession>
<comment type="function">
    <text evidence="1 6">Required for the transposition of the insertion element.</text>
</comment>
<dbReference type="Pfam" id="PF00872">
    <property type="entry name" value="Transposase_mut"/>
    <property type="match status" value="1"/>
</dbReference>
<dbReference type="GO" id="GO:0003677">
    <property type="term" value="F:DNA binding"/>
    <property type="evidence" value="ECO:0007669"/>
    <property type="project" value="UniProtKB-UniRule"/>
</dbReference>
<dbReference type="InterPro" id="IPR001207">
    <property type="entry name" value="Transposase_mutator"/>
</dbReference>
<sequence>MEDFRFSSEKMPSTNEQNNPLEEILRKGAQKLLQQAIEFEVQEYLELYKQSKESTHQSPAVRNGYLPEKNIQTGLGPIAIRQPRIRHRDNGKFTSAILPPYLRRTQSIDAVIPALYLKGISTLDFPKALEAILGENAKGLSPTNIVRLKDSWTTEYQNWLKSDLSAKKYVYIWADGIYFNIRLEEDRPCVLVLIGALENGNKELIMIHDGHRESKQSWKEVLQNLKHRGLKEGPKLAIGDGALGFWAALNEEFPATKQQRCWVHKTANILDKMPKSIQKYAKEIIHEIYMAPRKTDGLKAFEKFLGTYESKYPKACECLKKDKDQLFSFYDFPGMHWQHIRTTNPIESTFATIRHRTRQTKGCGSRTATLAMVYKLSMEAQKRWRKLKGHELINKLILGVQFKDGEEVFNMKYTA</sequence>
<dbReference type="OrthoDB" id="355828at2"/>
<reference key="1">
    <citation type="journal article" date="2011" name="Mol. Biol. Evol.">
        <title>Unity in variety -- the pan-genome of the Chlamydiae.</title>
        <authorList>
            <person name="Collingro A."/>
            <person name="Tischler P."/>
            <person name="Weinmaier T."/>
            <person name="Penz T."/>
            <person name="Heinz E."/>
            <person name="Brunham R.C."/>
            <person name="Read T.D."/>
            <person name="Bavoil P.M."/>
            <person name="Sachse K."/>
            <person name="Kahane S."/>
            <person name="Friedman M.G."/>
            <person name="Rattei T."/>
            <person name="Myers G.S.A."/>
            <person name="Horn M."/>
        </authorList>
    </citation>
    <scope>NUCLEOTIDE SEQUENCE</scope>
    <source>
        <strain>UV7</strain>
    </source>
</reference>
<evidence type="ECO:0000256" key="2">
    <source>
        <dbReference type="ARBA" id="ARBA00010961"/>
    </source>
</evidence>
<comment type="similarity">
    <text evidence="2 6">Belongs to the transposase mutator family.</text>
</comment>
<evidence type="ECO:0000256" key="6">
    <source>
        <dbReference type="RuleBase" id="RU365089"/>
    </source>
</evidence>
<evidence type="ECO:0000256" key="1">
    <source>
        <dbReference type="ARBA" id="ARBA00002190"/>
    </source>
</evidence>
<dbReference type="EMBL" id="FR872580">
    <property type="protein sequence ID" value="CCB85898.1"/>
    <property type="molecule type" value="Genomic_DNA"/>
</dbReference>
<protein>
    <recommendedName>
        <fullName evidence="6">Mutator family transposase</fullName>
    </recommendedName>
</protein>
<organism evidence="7 8">
    <name type="scientific">Parachlamydia acanthamoebae (strain UV7)</name>
    <dbReference type="NCBI Taxonomy" id="765952"/>
    <lineage>
        <taxon>Bacteria</taxon>
        <taxon>Pseudomonadati</taxon>
        <taxon>Chlamydiota</taxon>
        <taxon>Chlamydiia</taxon>
        <taxon>Parachlamydiales</taxon>
        <taxon>Parachlamydiaceae</taxon>
        <taxon>Parachlamydia</taxon>
    </lineage>
</organism>
<keyword evidence="5 6" id="KW-0233">DNA recombination</keyword>
<evidence type="ECO:0000256" key="5">
    <source>
        <dbReference type="ARBA" id="ARBA00023172"/>
    </source>
</evidence>
<keyword evidence="8" id="KW-1185">Reference proteome</keyword>
<dbReference type="NCBIfam" id="NF033543">
    <property type="entry name" value="transpos_IS256"/>
    <property type="match status" value="1"/>
</dbReference>
<dbReference type="GO" id="GO:0006313">
    <property type="term" value="P:DNA transposition"/>
    <property type="evidence" value="ECO:0007669"/>
    <property type="project" value="UniProtKB-UniRule"/>
</dbReference>
<proteinExistence type="inferred from homology"/>
<evidence type="ECO:0000313" key="8">
    <source>
        <dbReference type="Proteomes" id="UP000000495"/>
    </source>
</evidence>
<evidence type="ECO:0000256" key="3">
    <source>
        <dbReference type="ARBA" id="ARBA00022578"/>
    </source>
</evidence>
<dbReference type="RefSeq" id="WP_013924670.1">
    <property type="nucleotide sequence ID" value="NC_015702.1"/>
</dbReference>
<reference evidence="7 8" key="2">
    <citation type="journal article" date="2011" name="Mol. Biol. Evol.">
        <title>Unity in variety--the pan-genome of the Chlamydiae.</title>
        <authorList>
            <person name="Collingro A."/>
            <person name="Tischler P."/>
            <person name="Weinmaier T."/>
            <person name="Penz T."/>
            <person name="Heinz E."/>
            <person name="Brunham R.C."/>
            <person name="Read T.D."/>
            <person name="Bavoil P.M."/>
            <person name="Sachse K."/>
            <person name="Kahane S."/>
            <person name="Friedman M.G."/>
            <person name="Rattei T."/>
            <person name="Myers G.S."/>
            <person name="Horn M."/>
        </authorList>
    </citation>
    <scope>NUCLEOTIDE SEQUENCE [LARGE SCALE GENOMIC DNA]</scope>
    <source>
        <strain evidence="8">UV7</strain>
    </source>
</reference>
<evidence type="ECO:0000256" key="4">
    <source>
        <dbReference type="ARBA" id="ARBA00023125"/>
    </source>
</evidence>
<evidence type="ECO:0000313" key="7">
    <source>
        <dbReference type="EMBL" id="CCB85898.1"/>
    </source>
</evidence>
<dbReference type="eggNOG" id="COG3328">
    <property type="taxonomic scope" value="Bacteria"/>
</dbReference>
<dbReference type="PANTHER" id="PTHR33217:SF9">
    <property type="entry name" value="MUTATOR FAMILY TRANSPOSASE"/>
    <property type="match status" value="1"/>
</dbReference>
<gene>
    <name evidence="7" type="ordered locus">PUV_09480</name>
</gene>
<name>F8KYF6_PARAV</name>
<keyword evidence="3 6" id="KW-0815">Transposition</keyword>
<dbReference type="PANTHER" id="PTHR33217">
    <property type="entry name" value="TRANSPOSASE FOR INSERTION SEQUENCE ELEMENT IS1081"/>
    <property type="match status" value="1"/>
</dbReference>
<dbReference type="KEGG" id="puv:PUV_09480"/>
<dbReference type="HOGENOM" id="CLU_036805_8_1_0"/>
<keyword evidence="6" id="KW-0814">Transposable element</keyword>
<dbReference type="AlphaFoldDB" id="F8KYF6"/>
<dbReference type="GO" id="GO:0004803">
    <property type="term" value="F:transposase activity"/>
    <property type="evidence" value="ECO:0007669"/>
    <property type="project" value="UniProtKB-UniRule"/>
</dbReference>
<dbReference type="Proteomes" id="UP000000495">
    <property type="component" value="Chromosome"/>
</dbReference>